<keyword evidence="1" id="KW-1133">Transmembrane helix</keyword>
<organism evidence="2 3">
    <name type="scientific">Embleya scabrispora</name>
    <dbReference type="NCBI Taxonomy" id="159449"/>
    <lineage>
        <taxon>Bacteria</taxon>
        <taxon>Bacillati</taxon>
        <taxon>Actinomycetota</taxon>
        <taxon>Actinomycetes</taxon>
        <taxon>Kitasatosporales</taxon>
        <taxon>Streptomycetaceae</taxon>
        <taxon>Embleya</taxon>
    </lineage>
</organism>
<proteinExistence type="predicted"/>
<keyword evidence="1" id="KW-0472">Membrane</keyword>
<dbReference type="AlphaFoldDB" id="A0A1T3P5Q6"/>
<gene>
    <name evidence="2" type="ORF">B4N89_27705</name>
</gene>
<reference evidence="2 3" key="1">
    <citation type="submission" date="2017-03" db="EMBL/GenBank/DDBJ databases">
        <title>Draft genome sequence of Streptomyces scabrisporus NF3, endophyte isolated from Amphipterygium adstringens.</title>
        <authorList>
            <person name="Vazquez M."/>
            <person name="Ceapa C.D."/>
            <person name="Rodriguez Luna D."/>
            <person name="Sanchez Esquivel S."/>
        </authorList>
    </citation>
    <scope>NUCLEOTIDE SEQUENCE [LARGE SCALE GENOMIC DNA]</scope>
    <source>
        <strain evidence="2 3">NF3</strain>
    </source>
</reference>
<dbReference type="Proteomes" id="UP000190037">
    <property type="component" value="Unassembled WGS sequence"/>
</dbReference>
<name>A0A1T3P5Q6_9ACTN</name>
<dbReference type="EMBL" id="MWQN01000001">
    <property type="protein sequence ID" value="OPC84210.1"/>
    <property type="molecule type" value="Genomic_DNA"/>
</dbReference>
<accession>A0A1T3P5Q6</accession>
<evidence type="ECO:0000313" key="3">
    <source>
        <dbReference type="Proteomes" id="UP000190037"/>
    </source>
</evidence>
<comment type="caution">
    <text evidence="2">The sequence shown here is derived from an EMBL/GenBank/DDBJ whole genome shotgun (WGS) entry which is preliminary data.</text>
</comment>
<evidence type="ECO:0000256" key="1">
    <source>
        <dbReference type="SAM" id="Phobius"/>
    </source>
</evidence>
<dbReference type="OrthoDB" id="4229972at2"/>
<keyword evidence="1" id="KW-0812">Transmembrane</keyword>
<feature type="transmembrane region" description="Helical" evidence="1">
    <location>
        <begin position="12"/>
        <end position="30"/>
    </location>
</feature>
<dbReference type="RefSeq" id="WP_078978504.1">
    <property type="nucleotide sequence ID" value="NZ_MWQN01000001.1"/>
</dbReference>
<evidence type="ECO:0000313" key="2">
    <source>
        <dbReference type="EMBL" id="OPC84210.1"/>
    </source>
</evidence>
<protein>
    <submittedName>
        <fullName evidence="2">Uncharacterized protein</fullName>
    </submittedName>
</protein>
<sequence length="183" mass="19972">MINDIEWGDAPTWIGAIGASLAAWAAFWTLRSQRRQIAAQQQFIQDQSEVLALQRSALIEDAEDRRSAQALRISVACRIVDDAWIVQVTNASSEPITDLDARFGESYVVSDAVVFPPDGGTAVRSGSPVAVLGPGRKALLESSRLSTATLENSRPTVTFTDRAGRQWRTDEHDNLQPVVQPGQ</sequence>
<keyword evidence="3" id="KW-1185">Reference proteome</keyword>
<dbReference type="STRING" id="159449.B4N89_27705"/>